<dbReference type="PANTHER" id="PTHR10629">
    <property type="entry name" value="CYTOSINE-SPECIFIC METHYLTRANSFERASE"/>
    <property type="match status" value="1"/>
</dbReference>
<comment type="caution">
    <text evidence="8">The sequence shown here is derived from an EMBL/GenBank/DDBJ whole genome shotgun (WGS) entry which is preliminary data.</text>
</comment>
<evidence type="ECO:0000256" key="7">
    <source>
        <dbReference type="PROSITE-ProRule" id="PRU01016"/>
    </source>
</evidence>
<comment type="similarity">
    <text evidence="7">Belongs to the class I-like SAM-binding methyltransferase superfamily. C5-methyltransferase family.</text>
</comment>
<organism evidence="8 9">
    <name type="scientific">Tropicimonas omnivorans</name>
    <dbReference type="NCBI Taxonomy" id="3075590"/>
    <lineage>
        <taxon>Bacteria</taxon>
        <taxon>Pseudomonadati</taxon>
        <taxon>Pseudomonadota</taxon>
        <taxon>Alphaproteobacteria</taxon>
        <taxon>Rhodobacterales</taxon>
        <taxon>Roseobacteraceae</taxon>
        <taxon>Tropicimonas</taxon>
    </lineage>
</organism>
<feature type="active site" evidence="7">
    <location>
        <position position="129"/>
    </location>
</feature>
<keyword evidence="3 7" id="KW-0808">Transferase</keyword>
<sequence length="531" mass="59116">MKEAFGIVDLFSGPGGLGEGFCACPGAKDAFEIDVSVEKDPVAHGTLRLRAFLRRFGSHLPPEYIDFINRGGPEPDWSALYPREWAHAEREALNLTLGEPETASILDERIAEIRRRRGDRIVLIGGPPCQAYSLAGRGRKPSDLGYVAHDENRHLLYQEYINVLKKLRPAAFVMENVKGMLSSSIEKRKVFDLVTEDLRTGGGSVEYELFPLTGSTDLHEHAQPKDFVVAAEDHGVPQARHRVIIVGLRRDLLPAMDEFKPPRLDAVADRNTVRDVLSAMPVLRSGISSRGGHVDDVEDWRRTVALGAARIAVLPHDLDGKAALKFGEALRTVDRTRKITVEKRKDAVGGTRLPDSCPDDLRDWLEDDRLTRLSLHETRGHMVGDLERYLFASCWAAATGCSPKAADFPDKLAPKHDNWKSGKFNDRFRVQPWDLPSSTVTCHLSKDGHYFIHPDPTQCRSMTVREAARLQTFPDNYFFRGNRTQQYIQVGNAVPPFLASKIAAALHPVLSRLFDVATPIVDNGEKAAITA</sequence>
<dbReference type="EMBL" id="JAVRHL010000003">
    <property type="protein sequence ID" value="MDT0683412.1"/>
    <property type="molecule type" value="Genomic_DNA"/>
</dbReference>
<dbReference type="GO" id="GO:0003886">
    <property type="term" value="F:DNA (cytosine-5-)-methyltransferase activity"/>
    <property type="evidence" value="ECO:0007669"/>
    <property type="project" value="UniProtKB-EC"/>
</dbReference>
<dbReference type="PANTHER" id="PTHR10629:SF52">
    <property type="entry name" value="DNA (CYTOSINE-5)-METHYLTRANSFERASE 1"/>
    <property type="match status" value="1"/>
</dbReference>
<evidence type="ECO:0000256" key="3">
    <source>
        <dbReference type="ARBA" id="ARBA00022679"/>
    </source>
</evidence>
<protein>
    <recommendedName>
        <fullName evidence="1">DNA (cytosine-5-)-methyltransferase</fullName>
        <ecNumber evidence="1">2.1.1.37</ecNumber>
    </recommendedName>
</protein>
<evidence type="ECO:0000313" key="9">
    <source>
        <dbReference type="Proteomes" id="UP001265259"/>
    </source>
</evidence>
<evidence type="ECO:0000256" key="5">
    <source>
        <dbReference type="ARBA" id="ARBA00022747"/>
    </source>
</evidence>
<evidence type="ECO:0000256" key="1">
    <source>
        <dbReference type="ARBA" id="ARBA00011975"/>
    </source>
</evidence>
<evidence type="ECO:0000256" key="6">
    <source>
        <dbReference type="ARBA" id="ARBA00047422"/>
    </source>
</evidence>
<evidence type="ECO:0000256" key="2">
    <source>
        <dbReference type="ARBA" id="ARBA00022603"/>
    </source>
</evidence>
<dbReference type="GO" id="GO:0032259">
    <property type="term" value="P:methylation"/>
    <property type="evidence" value="ECO:0007669"/>
    <property type="project" value="UniProtKB-KW"/>
</dbReference>
<comment type="catalytic activity">
    <reaction evidence="6">
        <text>a 2'-deoxycytidine in DNA + S-adenosyl-L-methionine = a 5-methyl-2'-deoxycytidine in DNA + S-adenosyl-L-homocysteine + H(+)</text>
        <dbReference type="Rhea" id="RHEA:13681"/>
        <dbReference type="Rhea" id="RHEA-COMP:11369"/>
        <dbReference type="Rhea" id="RHEA-COMP:11370"/>
        <dbReference type="ChEBI" id="CHEBI:15378"/>
        <dbReference type="ChEBI" id="CHEBI:57856"/>
        <dbReference type="ChEBI" id="CHEBI:59789"/>
        <dbReference type="ChEBI" id="CHEBI:85452"/>
        <dbReference type="ChEBI" id="CHEBI:85454"/>
        <dbReference type="EC" id="2.1.1.37"/>
    </reaction>
</comment>
<dbReference type="PROSITE" id="PS51679">
    <property type="entry name" value="SAM_MT_C5"/>
    <property type="match status" value="1"/>
</dbReference>
<dbReference type="RefSeq" id="WP_311691936.1">
    <property type="nucleotide sequence ID" value="NZ_JAVRHL010000003.1"/>
</dbReference>
<dbReference type="SUPFAM" id="SSF53335">
    <property type="entry name" value="S-adenosyl-L-methionine-dependent methyltransferases"/>
    <property type="match status" value="1"/>
</dbReference>
<reference evidence="8 9" key="1">
    <citation type="submission" date="2023-09" db="EMBL/GenBank/DDBJ databases">
        <authorList>
            <person name="Rey-Velasco X."/>
        </authorList>
    </citation>
    <scope>NUCLEOTIDE SEQUENCE [LARGE SCALE GENOMIC DNA]</scope>
    <source>
        <strain evidence="8 9">F158</strain>
    </source>
</reference>
<keyword evidence="9" id="KW-1185">Reference proteome</keyword>
<evidence type="ECO:0000256" key="4">
    <source>
        <dbReference type="ARBA" id="ARBA00022691"/>
    </source>
</evidence>
<dbReference type="InterPro" id="IPR001525">
    <property type="entry name" value="C5_MeTfrase"/>
</dbReference>
<dbReference type="Gene3D" id="3.40.50.150">
    <property type="entry name" value="Vaccinia Virus protein VP39"/>
    <property type="match status" value="1"/>
</dbReference>
<dbReference type="EC" id="2.1.1.37" evidence="1"/>
<dbReference type="Proteomes" id="UP001265259">
    <property type="component" value="Unassembled WGS sequence"/>
</dbReference>
<proteinExistence type="inferred from homology"/>
<dbReference type="InterPro" id="IPR029063">
    <property type="entry name" value="SAM-dependent_MTases_sf"/>
</dbReference>
<gene>
    <name evidence="8" type="ORF">RM543_12005</name>
</gene>
<accession>A0ABU3DJX0</accession>
<keyword evidence="4 7" id="KW-0949">S-adenosyl-L-methionine</keyword>
<evidence type="ECO:0000313" key="8">
    <source>
        <dbReference type="EMBL" id="MDT0683412.1"/>
    </source>
</evidence>
<keyword evidence="5" id="KW-0680">Restriction system</keyword>
<dbReference type="InterPro" id="IPR050390">
    <property type="entry name" value="C5-Methyltransferase"/>
</dbReference>
<dbReference type="PRINTS" id="PR00105">
    <property type="entry name" value="C5METTRFRASE"/>
</dbReference>
<dbReference type="Gene3D" id="3.90.120.10">
    <property type="entry name" value="DNA Methylase, subunit A, domain 2"/>
    <property type="match status" value="1"/>
</dbReference>
<keyword evidence="2 7" id="KW-0489">Methyltransferase</keyword>
<name>A0ABU3DJX0_9RHOB</name>
<dbReference type="Pfam" id="PF00145">
    <property type="entry name" value="DNA_methylase"/>
    <property type="match status" value="1"/>
</dbReference>